<dbReference type="EMBL" id="CP064760">
    <property type="protein sequence ID" value="QPE03744.1"/>
    <property type="molecule type" value="Genomic_DNA"/>
</dbReference>
<sequence>MAELETFEPDGRAIPYADDRRNGPSLMLLPGQGLNIGYLGPLAEALAEEDFHVVRMGSRRPQAGVEPTMHHLAQDIVDLMDHLGLTSPWVGGHGFGGTVARIAALDHPGRFGGLLLLSVEGPEDVAAFAASEVPETARKVDLVAMQSAARSATPEGGALEIPSGLPILIIQGADDEVSPPANGQALAATAPERISVVTIEGARDLFPLTHVGETAWPIEDYLDWD</sequence>
<dbReference type="SUPFAM" id="SSF53474">
    <property type="entry name" value="alpha/beta-Hydrolases"/>
    <property type="match status" value="1"/>
</dbReference>
<dbReference type="InterPro" id="IPR029058">
    <property type="entry name" value="AB_hydrolase_fold"/>
</dbReference>
<gene>
    <name evidence="2" type="ORF">IT882_10655</name>
</gene>
<evidence type="ECO:0000313" key="2">
    <source>
        <dbReference type="EMBL" id="QPE03744.1"/>
    </source>
</evidence>
<dbReference type="PANTHER" id="PTHR43433">
    <property type="entry name" value="HYDROLASE, ALPHA/BETA FOLD FAMILY PROTEIN"/>
    <property type="match status" value="1"/>
</dbReference>
<keyword evidence="3" id="KW-1185">Reference proteome</keyword>
<keyword evidence="2" id="KW-0378">Hydrolase</keyword>
<proteinExistence type="predicted"/>
<reference evidence="2 3" key="1">
    <citation type="submission" date="2020-11" db="EMBL/GenBank/DDBJ databases">
        <title>Amino acid is mineralized and recycled by bacteria in oceanic microbiome.</title>
        <authorList>
            <person name="Zheng L.Y."/>
        </authorList>
    </citation>
    <scope>NUCLEOTIDE SEQUENCE [LARGE SCALE GENOMIC DNA]</scope>
    <source>
        <strain evidence="2 3">A32-1</strain>
    </source>
</reference>
<dbReference type="RefSeq" id="WP_195691836.1">
    <property type="nucleotide sequence ID" value="NZ_CP064760.1"/>
</dbReference>
<evidence type="ECO:0000313" key="3">
    <source>
        <dbReference type="Proteomes" id="UP000594480"/>
    </source>
</evidence>
<dbReference type="InterPro" id="IPR050471">
    <property type="entry name" value="AB_hydrolase"/>
</dbReference>
<dbReference type="InterPro" id="IPR000073">
    <property type="entry name" value="AB_hydrolase_1"/>
</dbReference>
<dbReference type="GO" id="GO:0016787">
    <property type="term" value="F:hydrolase activity"/>
    <property type="evidence" value="ECO:0007669"/>
    <property type="project" value="UniProtKB-KW"/>
</dbReference>
<dbReference type="KEGG" id="msf:IT882_10655"/>
<evidence type="ECO:0000259" key="1">
    <source>
        <dbReference type="Pfam" id="PF00561"/>
    </source>
</evidence>
<protein>
    <submittedName>
        <fullName evidence="2">Alpha/beta hydrolase</fullName>
    </submittedName>
</protein>
<feature type="domain" description="AB hydrolase-1" evidence="1">
    <location>
        <begin position="26"/>
        <end position="122"/>
    </location>
</feature>
<dbReference type="AlphaFoldDB" id="A0A7S8MV88"/>
<accession>A0A7S8MV88</accession>
<name>A0A7S8MV88_9MICO</name>
<dbReference type="Proteomes" id="UP000594480">
    <property type="component" value="Chromosome"/>
</dbReference>
<dbReference type="PANTHER" id="PTHR43433:SF5">
    <property type="entry name" value="AB HYDROLASE-1 DOMAIN-CONTAINING PROTEIN"/>
    <property type="match status" value="1"/>
</dbReference>
<dbReference type="Gene3D" id="3.40.50.1820">
    <property type="entry name" value="alpha/beta hydrolase"/>
    <property type="match status" value="1"/>
</dbReference>
<organism evidence="2 3">
    <name type="scientific">Microbacterium schleiferi</name>
    <dbReference type="NCBI Taxonomy" id="69362"/>
    <lineage>
        <taxon>Bacteria</taxon>
        <taxon>Bacillati</taxon>
        <taxon>Actinomycetota</taxon>
        <taxon>Actinomycetes</taxon>
        <taxon>Micrococcales</taxon>
        <taxon>Microbacteriaceae</taxon>
        <taxon>Microbacterium</taxon>
    </lineage>
</organism>
<dbReference type="Pfam" id="PF00561">
    <property type="entry name" value="Abhydrolase_1"/>
    <property type="match status" value="1"/>
</dbReference>